<evidence type="ECO:0000313" key="9">
    <source>
        <dbReference type="Proteomes" id="UP000199584"/>
    </source>
</evidence>
<feature type="binding site" evidence="6">
    <location>
        <position position="162"/>
    </location>
    <ligand>
        <name>Mg(2+)</name>
        <dbReference type="ChEBI" id="CHEBI:18420"/>
    </ligand>
</feature>
<dbReference type="GO" id="GO:0046872">
    <property type="term" value="F:metal ion binding"/>
    <property type="evidence" value="ECO:0007669"/>
    <property type="project" value="UniProtKB-KW"/>
</dbReference>
<feature type="transmembrane region" description="Helical" evidence="7">
    <location>
        <begin position="226"/>
        <end position="254"/>
    </location>
</feature>
<keyword evidence="3 7" id="KW-0812">Transmembrane</keyword>
<evidence type="ECO:0000256" key="6">
    <source>
        <dbReference type="PIRSR" id="PIRSR600715-1"/>
    </source>
</evidence>
<dbReference type="Pfam" id="PF00953">
    <property type="entry name" value="Glycos_transf_4"/>
    <property type="match status" value="1"/>
</dbReference>
<feature type="transmembrane region" description="Helical" evidence="7">
    <location>
        <begin position="78"/>
        <end position="98"/>
    </location>
</feature>
<evidence type="ECO:0000256" key="5">
    <source>
        <dbReference type="ARBA" id="ARBA00023136"/>
    </source>
</evidence>
<feature type="binding site" evidence="6">
    <location>
        <position position="218"/>
    </location>
    <ligand>
        <name>Mg(2+)</name>
        <dbReference type="ChEBI" id="CHEBI:18420"/>
    </ligand>
</feature>
<evidence type="ECO:0000256" key="3">
    <source>
        <dbReference type="ARBA" id="ARBA00022692"/>
    </source>
</evidence>
<dbReference type="GO" id="GO:0016020">
    <property type="term" value="C:membrane"/>
    <property type="evidence" value="ECO:0007669"/>
    <property type="project" value="UniProtKB-SubCell"/>
</dbReference>
<keyword evidence="6" id="KW-0479">Metal-binding</keyword>
<evidence type="ECO:0000256" key="2">
    <source>
        <dbReference type="ARBA" id="ARBA00022679"/>
    </source>
</evidence>
<evidence type="ECO:0000256" key="4">
    <source>
        <dbReference type="ARBA" id="ARBA00022989"/>
    </source>
</evidence>
<proteinExistence type="predicted"/>
<evidence type="ECO:0000256" key="7">
    <source>
        <dbReference type="SAM" id="Phobius"/>
    </source>
</evidence>
<feature type="transmembrane region" description="Helical" evidence="7">
    <location>
        <begin position="118"/>
        <end position="139"/>
    </location>
</feature>
<accession>A0A1I6DAQ9</accession>
<organism evidence="8 9">
    <name type="scientific">Desulfoscipio geothermicus DSM 3669</name>
    <dbReference type="NCBI Taxonomy" id="1121426"/>
    <lineage>
        <taxon>Bacteria</taxon>
        <taxon>Bacillati</taxon>
        <taxon>Bacillota</taxon>
        <taxon>Clostridia</taxon>
        <taxon>Eubacteriales</taxon>
        <taxon>Desulfallaceae</taxon>
        <taxon>Desulfoscipio</taxon>
    </lineage>
</organism>
<feature type="transmembrane region" description="Helical" evidence="7">
    <location>
        <begin position="176"/>
        <end position="206"/>
    </location>
</feature>
<reference evidence="9" key="1">
    <citation type="submission" date="2016-10" db="EMBL/GenBank/DDBJ databases">
        <authorList>
            <person name="Varghese N."/>
            <person name="Submissions S."/>
        </authorList>
    </citation>
    <scope>NUCLEOTIDE SEQUENCE [LARGE SCALE GENOMIC DNA]</scope>
    <source>
        <strain evidence="9">DSM 3669</strain>
    </source>
</reference>
<dbReference type="RefSeq" id="WP_092482593.1">
    <property type="nucleotide sequence ID" value="NZ_FOYM01000008.1"/>
</dbReference>
<gene>
    <name evidence="8" type="ORF">SAMN05660706_10820</name>
</gene>
<keyword evidence="9" id="KW-1185">Reference proteome</keyword>
<keyword evidence="4 7" id="KW-1133">Transmembrane helix</keyword>
<feature type="transmembrane region" description="Helical" evidence="7">
    <location>
        <begin position="6"/>
        <end position="25"/>
    </location>
</feature>
<comment type="cofactor">
    <cofactor evidence="6">
        <name>Mg(2+)</name>
        <dbReference type="ChEBI" id="CHEBI:18420"/>
    </cofactor>
</comment>
<dbReference type="EMBL" id="FOYM01000008">
    <property type="protein sequence ID" value="SFR02533.1"/>
    <property type="molecule type" value="Genomic_DNA"/>
</dbReference>
<dbReference type="OrthoDB" id="2679245at2"/>
<dbReference type="GO" id="GO:0016780">
    <property type="term" value="F:phosphotransferase activity, for other substituted phosphate groups"/>
    <property type="evidence" value="ECO:0007669"/>
    <property type="project" value="InterPro"/>
</dbReference>
<evidence type="ECO:0000256" key="1">
    <source>
        <dbReference type="ARBA" id="ARBA00004141"/>
    </source>
</evidence>
<dbReference type="AlphaFoldDB" id="A0A1I6DAQ9"/>
<keyword evidence="6" id="KW-0460">Magnesium</keyword>
<comment type="subcellular location">
    <subcellularLocation>
        <location evidence="1">Membrane</location>
        <topology evidence="1">Multi-pass membrane protein</topology>
    </subcellularLocation>
</comment>
<name>A0A1I6DAQ9_9FIRM</name>
<feature type="transmembrane region" description="Helical" evidence="7">
    <location>
        <begin position="46"/>
        <end position="72"/>
    </location>
</feature>
<sequence>MNWQPEITYLPVVFILAFVVTIITRDKIMTVIAGSGFTRPNYKGENIPLAAGVVFFITALAVSTPLFFIWPASIRNPALIFLFAMAGATCLGLMDDFWGSREASGLAGHFKALCKGNLTTGAVKALAGGMLALIVGAQLHPGNVWRIMDSALIIALSVNMVNLFDLRPGRAGKVYILLYFILLPANLGEPEAIMSTMVLGSLGAFLSADLKARAMMGDAGANTLGVAIGITAAAILDGYCRAGYLAALVLLHLITEKYSLTRIIAGNSLLNYLDMLGREKEPPK</sequence>
<dbReference type="InterPro" id="IPR000715">
    <property type="entry name" value="Glycosyl_transferase_4"/>
</dbReference>
<dbReference type="Proteomes" id="UP000199584">
    <property type="component" value="Unassembled WGS sequence"/>
</dbReference>
<keyword evidence="5 7" id="KW-0472">Membrane</keyword>
<dbReference type="STRING" id="39060.SAMN05660706_10820"/>
<keyword evidence="2 8" id="KW-0808">Transferase</keyword>
<protein>
    <submittedName>
        <fullName evidence="8">Glycosyl transferase family 4</fullName>
    </submittedName>
</protein>
<evidence type="ECO:0000313" key="8">
    <source>
        <dbReference type="EMBL" id="SFR02533.1"/>
    </source>
</evidence>